<protein>
    <submittedName>
        <fullName evidence="1">Uncharacterized protein</fullName>
    </submittedName>
</protein>
<dbReference type="InterPro" id="IPR036163">
    <property type="entry name" value="HMA_dom_sf"/>
</dbReference>
<dbReference type="AlphaFoldDB" id="A0A2W4RFL8"/>
<accession>A0A2W4RFL8</accession>
<dbReference type="Proteomes" id="UP000249396">
    <property type="component" value="Unassembled WGS sequence"/>
</dbReference>
<dbReference type="Gene3D" id="3.30.70.100">
    <property type="match status" value="1"/>
</dbReference>
<dbReference type="EMBL" id="QJPH01000314">
    <property type="protein sequence ID" value="PZN78658.1"/>
    <property type="molecule type" value="Genomic_DNA"/>
</dbReference>
<reference evidence="1 2" key="1">
    <citation type="journal article" date="2018" name="Aquat. Microb. Ecol.">
        <title>Gammaproteobacterial methanotrophs dominate.</title>
        <authorList>
            <person name="Rissanen A.J."/>
            <person name="Saarenheimo J."/>
            <person name="Tiirola M."/>
            <person name="Peura S."/>
            <person name="Aalto S.L."/>
            <person name="Karvinen A."/>
            <person name="Nykanen H."/>
        </authorList>
    </citation>
    <scope>NUCLEOTIDE SEQUENCE [LARGE SCALE GENOMIC DNA]</scope>
    <source>
        <strain evidence="1">AMbin10</strain>
    </source>
</reference>
<evidence type="ECO:0000313" key="1">
    <source>
        <dbReference type="EMBL" id="PZN78658.1"/>
    </source>
</evidence>
<comment type="caution">
    <text evidence="1">The sequence shown here is derived from an EMBL/GenBank/DDBJ whole genome shotgun (WGS) entry which is preliminary data.</text>
</comment>
<dbReference type="GO" id="GO:0046872">
    <property type="term" value="F:metal ion binding"/>
    <property type="evidence" value="ECO:0007669"/>
    <property type="project" value="InterPro"/>
</dbReference>
<proteinExistence type="predicted"/>
<evidence type="ECO:0000313" key="2">
    <source>
        <dbReference type="Proteomes" id="UP000249396"/>
    </source>
</evidence>
<dbReference type="Pfam" id="PF19991">
    <property type="entry name" value="HMA_2"/>
    <property type="match status" value="1"/>
</dbReference>
<organism evidence="1 2">
    <name type="scientific">Candidatus Methylumidiphilus alinenensis</name>
    <dbReference type="NCBI Taxonomy" id="2202197"/>
    <lineage>
        <taxon>Bacteria</taxon>
        <taxon>Pseudomonadati</taxon>
        <taxon>Pseudomonadota</taxon>
        <taxon>Gammaproteobacteria</taxon>
        <taxon>Methylococcales</taxon>
        <taxon>Candidatus Methylumidiphilus</taxon>
    </lineage>
</organism>
<dbReference type="SUPFAM" id="SSF55008">
    <property type="entry name" value="HMA, heavy metal-associated domain"/>
    <property type="match status" value="1"/>
</dbReference>
<sequence length="188" mass="21011">MNQNKPKPQHRAHVASLTPGRLRIKMHPQHRDEATLQVIQTDLQAQEGVQEVKVNPANGSLTMQFDRGRYTPKGIMGLLEDVDVLVESIGLAPKLEGVVPDHGELSPSFIFAIEDLNRRIQSATGLPIDLKLVLPLTFVGAGAWSIARRGLMIEAVPGWLFLWFAFDMFVKLHPVRQGKAEPIEIKWL</sequence>
<name>A0A2W4RFL8_9GAMM</name>
<gene>
    <name evidence="1" type="ORF">DM484_12300</name>
</gene>